<evidence type="ECO:0000256" key="3">
    <source>
        <dbReference type="ARBA" id="ARBA00022840"/>
    </source>
</evidence>
<keyword evidence="6" id="KW-1185">Reference proteome</keyword>
<organism evidence="5 6">
    <name type="scientific">Thermocladium modestius</name>
    <dbReference type="NCBI Taxonomy" id="62609"/>
    <lineage>
        <taxon>Archaea</taxon>
        <taxon>Thermoproteota</taxon>
        <taxon>Thermoprotei</taxon>
        <taxon>Thermoproteales</taxon>
        <taxon>Thermoproteaceae</taxon>
        <taxon>Thermocladium</taxon>
    </lineage>
</organism>
<dbReference type="Pfam" id="PF03266">
    <property type="entry name" value="NTPase_1"/>
    <property type="match status" value="1"/>
</dbReference>
<keyword evidence="2" id="KW-0378">Hydrolase</keyword>
<reference evidence="5" key="2">
    <citation type="submission" date="2020-09" db="EMBL/GenBank/DDBJ databases">
        <authorList>
            <person name="Sun Q."/>
            <person name="Ohkuma M."/>
        </authorList>
    </citation>
    <scope>NUCLEOTIDE SEQUENCE</scope>
    <source>
        <strain evidence="5">JCM 10088</strain>
    </source>
</reference>
<dbReference type="InterPro" id="IPR003593">
    <property type="entry name" value="AAA+_ATPase"/>
</dbReference>
<evidence type="ECO:0000313" key="6">
    <source>
        <dbReference type="Proteomes" id="UP000610960"/>
    </source>
</evidence>
<keyword evidence="1" id="KW-0547">Nucleotide-binding</keyword>
<keyword evidence="3" id="KW-0067">ATP-binding</keyword>
<evidence type="ECO:0000256" key="1">
    <source>
        <dbReference type="ARBA" id="ARBA00022741"/>
    </source>
</evidence>
<dbReference type="EMBL" id="BMNL01000002">
    <property type="protein sequence ID" value="GGP20270.1"/>
    <property type="molecule type" value="Genomic_DNA"/>
</dbReference>
<reference evidence="5" key="1">
    <citation type="journal article" date="2014" name="Int. J. Syst. Evol. Microbiol.">
        <title>Complete genome sequence of Corynebacterium casei LMG S-19264T (=DSM 44701T), isolated from a smear-ripened cheese.</title>
        <authorList>
            <consortium name="US DOE Joint Genome Institute (JGI-PGF)"/>
            <person name="Walter F."/>
            <person name="Albersmeier A."/>
            <person name="Kalinowski J."/>
            <person name="Ruckert C."/>
        </authorList>
    </citation>
    <scope>NUCLEOTIDE SEQUENCE</scope>
    <source>
        <strain evidence="5">JCM 10088</strain>
    </source>
</reference>
<gene>
    <name evidence="5" type="ORF">GCM10007981_07670</name>
</gene>
<dbReference type="SMART" id="SM00382">
    <property type="entry name" value="AAA"/>
    <property type="match status" value="1"/>
</dbReference>
<dbReference type="PANTHER" id="PTHR43146">
    <property type="entry name" value="CANCER-RELATED NUCLEOSIDE-TRIPHOSPHATASE"/>
    <property type="match status" value="1"/>
</dbReference>
<dbReference type="GO" id="GO:0005524">
    <property type="term" value="F:ATP binding"/>
    <property type="evidence" value="ECO:0007669"/>
    <property type="project" value="UniProtKB-KW"/>
</dbReference>
<dbReference type="SUPFAM" id="SSF52540">
    <property type="entry name" value="P-loop containing nucleoside triphosphate hydrolases"/>
    <property type="match status" value="1"/>
</dbReference>
<dbReference type="GO" id="GO:0017111">
    <property type="term" value="F:ribonucleoside triphosphate phosphatase activity"/>
    <property type="evidence" value="ECO:0007669"/>
    <property type="project" value="InterPro"/>
</dbReference>
<evidence type="ECO:0000256" key="2">
    <source>
        <dbReference type="ARBA" id="ARBA00022801"/>
    </source>
</evidence>
<dbReference type="RefSeq" id="WP_188596122.1">
    <property type="nucleotide sequence ID" value="NZ_BMNL01000002.1"/>
</dbReference>
<dbReference type="AlphaFoldDB" id="A0A830GV96"/>
<dbReference type="PANTHER" id="PTHR43146:SF1">
    <property type="entry name" value="CANCER-RELATED NUCLEOSIDE-TRIPHOSPHATASE"/>
    <property type="match status" value="1"/>
</dbReference>
<feature type="domain" description="AAA+ ATPase" evidence="4">
    <location>
        <begin position="1"/>
        <end position="155"/>
    </location>
</feature>
<dbReference type="Proteomes" id="UP000610960">
    <property type="component" value="Unassembled WGS sequence"/>
</dbReference>
<dbReference type="InterPro" id="IPR027417">
    <property type="entry name" value="P-loop_NTPase"/>
</dbReference>
<evidence type="ECO:0000259" key="4">
    <source>
        <dbReference type="SMART" id="SM00382"/>
    </source>
</evidence>
<comment type="caution">
    <text evidence="5">The sequence shown here is derived from an EMBL/GenBank/DDBJ whole genome shotgun (WGS) entry which is preliminary data.</text>
</comment>
<dbReference type="InterPro" id="IPR004948">
    <property type="entry name" value="Nuc-triphosphatase_THEP1"/>
</dbReference>
<dbReference type="Gene3D" id="3.40.50.300">
    <property type="entry name" value="P-loop containing nucleotide triphosphate hydrolases"/>
    <property type="match status" value="1"/>
</dbReference>
<proteinExistence type="predicted"/>
<protein>
    <submittedName>
        <fullName evidence="5">NTPase</fullName>
    </submittedName>
</protein>
<evidence type="ECO:0000313" key="5">
    <source>
        <dbReference type="EMBL" id="GGP20270.1"/>
    </source>
</evidence>
<name>A0A830GV96_9CREN</name>
<sequence length="171" mass="18807">MPRGALLTGPPGAGKTTAVKRIVEILSSKGISVSGFYTEERRSGGKRVGFAIVDAAGRGERIMALIGEGSPRVGRYRVDLDAISWGLESIAGMSDVLVIDEVGPMEMLHPDFMNTVINAIKKRPFVLTVHERLVNEVMHICEGRLFRIAPHNRNDIPPLVVNYIMDIMLNR</sequence>
<accession>A0A830GV96</accession>
<dbReference type="OrthoDB" id="52698at2157"/>